<reference evidence="3 4" key="1">
    <citation type="submission" date="2018-03" db="EMBL/GenBank/DDBJ databases">
        <title>Genomic Encyclopedia of Archaeal and Bacterial Type Strains, Phase II (KMG-II): from individual species to whole genera.</title>
        <authorList>
            <person name="Goeker M."/>
        </authorList>
    </citation>
    <scope>NUCLEOTIDE SEQUENCE [LARGE SCALE GENOMIC DNA]</scope>
    <source>
        <strain evidence="3 4">DSM 25027</strain>
    </source>
</reference>
<dbReference type="PROSITE" id="PS51762">
    <property type="entry name" value="GH16_2"/>
    <property type="match status" value="1"/>
</dbReference>
<sequence length="284" mass="32567">MEQSSLNQIQIMWKNNTETSRIIVLLALCSYGLHCSSQSIPDTISKRDSVSTSWNLIWSDEFNGSVLDTTNWNIREAKPGWVNNELQTYVKEGTIAVKDGSLVITAKKSGEEYLSGRINSYGKQWFQYGKIEFRAKLPKGNGLWPALWMLGNNIEKVGWPRCGELDIMEHVGKTQNTVYATVHNKMAHGAHEYHGSLEVASASDAFHRYTMYWDAEKIDFYVDDTLSFSYQPLEKTEENWPYDQPFYLIINLAVGGNWPGFDIEDELLPQTLEVDYVRVYQSNH</sequence>
<keyword evidence="3" id="KW-0378">Hydrolase</keyword>
<comment type="caution">
    <text evidence="3">The sequence shown here is derived from an EMBL/GenBank/DDBJ whole genome shotgun (WGS) entry which is preliminary data.</text>
</comment>
<name>A0A2T0M8H8_9FLAO</name>
<gene>
    <name evidence="3" type="ORF">CLV81_2191</name>
</gene>
<dbReference type="Proteomes" id="UP000237640">
    <property type="component" value="Unassembled WGS sequence"/>
</dbReference>
<accession>A0A2T0M8H8</accession>
<dbReference type="AlphaFoldDB" id="A0A2T0M8H8"/>
<dbReference type="SUPFAM" id="SSF49899">
    <property type="entry name" value="Concanavalin A-like lectins/glucanases"/>
    <property type="match status" value="1"/>
</dbReference>
<dbReference type="PANTHER" id="PTHR10963">
    <property type="entry name" value="GLYCOSYL HYDROLASE-RELATED"/>
    <property type="match status" value="1"/>
</dbReference>
<feature type="domain" description="GH16" evidence="2">
    <location>
        <begin position="33"/>
        <end position="284"/>
    </location>
</feature>
<dbReference type="GO" id="GO:0004553">
    <property type="term" value="F:hydrolase activity, hydrolyzing O-glycosyl compounds"/>
    <property type="evidence" value="ECO:0007669"/>
    <property type="project" value="InterPro"/>
</dbReference>
<evidence type="ECO:0000259" key="2">
    <source>
        <dbReference type="PROSITE" id="PS51762"/>
    </source>
</evidence>
<organism evidence="3 4">
    <name type="scientific">Flagellimonas meridianipacifica</name>
    <dbReference type="NCBI Taxonomy" id="1080225"/>
    <lineage>
        <taxon>Bacteria</taxon>
        <taxon>Pseudomonadati</taxon>
        <taxon>Bacteroidota</taxon>
        <taxon>Flavobacteriia</taxon>
        <taxon>Flavobacteriales</taxon>
        <taxon>Flavobacteriaceae</taxon>
        <taxon>Flagellimonas</taxon>
    </lineage>
</organism>
<dbReference type="CDD" id="cd08023">
    <property type="entry name" value="GH16_laminarinase_like"/>
    <property type="match status" value="1"/>
</dbReference>
<proteinExistence type="inferred from homology"/>
<dbReference type="Pfam" id="PF00722">
    <property type="entry name" value="Glyco_hydro_16"/>
    <property type="match status" value="1"/>
</dbReference>
<dbReference type="InterPro" id="IPR050546">
    <property type="entry name" value="Glycosyl_Hydrlase_16"/>
</dbReference>
<evidence type="ECO:0000313" key="3">
    <source>
        <dbReference type="EMBL" id="PRX53804.1"/>
    </source>
</evidence>
<keyword evidence="4" id="KW-1185">Reference proteome</keyword>
<protein>
    <submittedName>
        <fullName evidence="3">Glycosyl hydrolase family 16</fullName>
    </submittedName>
</protein>
<dbReference type="PANTHER" id="PTHR10963:SF55">
    <property type="entry name" value="GLYCOSIDE HYDROLASE FAMILY 16 PROTEIN"/>
    <property type="match status" value="1"/>
</dbReference>
<dbReference type="Gene3D" id="2.60.120.200">
    <property type="match status" value="1"/>
</dbReference>
<dbReference type="GO" id="GO:0005975">
    <property type="term" value="P:carbohydrate metabolic process"/>
    <property type="evidence" value="ECO:0007669"/>
    <property type="project" value="InterPro"/>
</dbReference>
<dbReference type="InterPro" id="IPR013320">
    <property type="entry name" value="ConA-like_dom_sf"/>
</dbReference>
<evidence type="ECO:0000313" key="4">
    <source>
        <dbReference type="Proteomes" id="UP000237640"/>
    </source>
</evidence>
<dbReference type="InterPro" id="IPR000757">
    <property type="entry name" value="Beta-glucanase-like"/>
</dbReference>
<comment type="similarity">
    <text evidence="1">Belongs to the glycosyl hydrolase 16 family.</text>
</comment>
<dbReference type="EMBL" id="PVYX01000002">
    <property type="protein sequence ID" value="PRX53804.1"/>
    <property type="molecule type" value="Genomic_DNA"/>
</dbReference>
<evidence type="ECO:0000256" key="1">
    <source>
        <dbReference type="ARBA" id="ARBA00006865"/>
    </source>
</evidence>